<keyword evidence="6" id="KW-1185">Reference proteome</keyword>
<dbReference type="AlphaFoldDB" id="A0A7W7Q701"/>
<reference evidence="5 6" key="1">
    <citation type="submission" date="2020-08" db="EMBL/GenBank/DDBJ databases">
        <title>Genomic Encyclopedia of Type Strains, Phase III (KMG-III): the genomes of soil and plant-associated and newly described type strains.</title>
        <authorList>
            <person name="Whitman W."/>
        </authorList>
    </citation>
    <scope>NUCLEOTIDE SEQUENCE [LARGE SCALE GENOMIC DNA]</scope>
    <source>
        <strain evidence="5 6">CECT 8960</strain>
    </source>
</reference>
<dbReference type="Pfam" id="PF01230">
    <property type="entry name" value="HIT"/>
    <property type="match status" value="1"/>
</dbReference>
<dbReference type="EMBL" id="JACHJQ010000004">
    <property type="protein sequence ID" value="MBB4908185.1"/>
    <property type="molecule type" value="Genomic_DNA"/>
</dbReference>
<feature type="domain" description="HIT" evidence="4">
    <location>
        <begin position="7"/>
        <end position="115"/>
    </location>
</feature>
<dbReference type="Gene3D" id="3.30.428.10">
    <property type="entry name" value="HIT-like"/>
    <property type="match status" value="1"/>
</dbReference>
<dbReference type="PANTHER" id="PTHR23089">
    <property type="entry name" value="HISTIDINE TRIAD HIT PROTEIN"/>
    <property type="match status" value="1"/>
</dbReference>
<feature type="short sequence motif" description="Histidine triad motif" evidence="2 3">
    <location>
        <begin position="99"/>
        <end position="103"/>
    </location>
</feature>
<organism evidence="5 6">
    <name type="scientific">Actinophytocola algeriensis</name>
    <dbReference type="NCBI Taxonomy" id="1768010"/>
    <lineage>
        <taxon>Bacteria</taxon>
        <taxon>Bacillati</taxon>
        <taxon>Actinomycetota</taxon>
        <taxon>Actinomycetes</taxon>
        <taxon>Pseudonocardiales</taxon>
        <taxon>Pseudonocardiaceae</taxon>
    </lineage>
</organism>
<dbReference type="SUPFAM" id="SSF54197">
    <property type="entry name" value="HIT-like"/>
    <property type="match status" value="1"/>
</dbReference>
<gene>
    <name evidence="5" type="ORF">FHR82_004427</name>
</gene>
<evidence type="ECO:0000256" key="2">
    <source>
        <dbReference type="PIRSR" id="PIRSR601310-3"/>
    </source>
</evidence>
<evidence type="ECO:0000313" key="6">
    <source>
        <dbReference type="Proteomes" id="UP000520767"/>
    </source>
</evidence>
<dbReference type="RefSeq" id="WP_184812285.1">
    <property type="nucleotide sequence ID" value="NZ_JACHJQ010000004.1"/>
</dbReference>
<evidence type="ECO:0000259" key="4">
    <source>
        <dbReference type="PROSITE" id="PS51084"/>
    </source>
</evidence>
<dbReference type="Proteomes" id="UP000520767">
    <property type="component" value="Unassembled WGS sequence"/>
</dbReference>
<dbReference type="InterPro" id="IPR001310">
    <property type="entry name" value="Histidine_triad_HIT"/>
</dbReference>
<proteinExistence type="predicted"/>
<dbReference type="InterPro" id="IPR011146">
    <property type="entry name" value="HIT-like"/>
</dbReference>
<comment type="caution">
    <text evidence="5">The sequence shown here is derived from an EMBL/GenBank/DDBJ whole genome shotgun (WGS) entry which is preliminary data.</text>
</comment>
<protein>
    <submittedName>
        <fullName evidence="5">Histidine triad (HIT) family protein</fullName>
    </submittedName>
</protein>
<dbReference type="CDD" id="cd01276">
    <property type="entry name" value="PKCI_related"/>
    <property type="match status" value="1"/>
</dbReference>
<dbReference type="GO" id="GO:0003824">
    <property type="term" value="F:catalytic activity"/>
    <property type="evidence" value="ECO:0007669"/>
    <property type="project" value="InterPro"/>
</dbReference>
<name>A0A7W7Q701_9PSEU</name>
<evidence type="ECO:0000256" key="3">
    <source>
        <dbReference type="PROSITE-ProRule" id="PRU00464"/>
    </source>
</evidence>
<evidence type="ECO:0000313" key="5">
    <source>
        <dbReference type="EMBL" id="MBB4908185.1"/>
    </source>
</evidence>
<evidence type="ECO:0000256" key="1">
    <source>
        <dbReference type="PIRSR" id="PIRSR601310-1"/>
    </source>
</evidence>
<feature type="active site" description="Tele-AMP-histidine intermediate" evidence="1">
    <location>
        <position position="101"/>
    </location>
</feature>
<accession>A0A7W7Q701</accession>
<sequence>MPESDCLFCKIIAGEIPSTTVLETDTTYAFRDINPQADVHVLVVPRTHYEDAEALAEAPRELADVIRAGAAVAKQEGIDESGYRLVLNTGEHAGRTVFHAHLHVLGGEQLGMFGRPGH</sequence>
<dbReference type="InterPro" id="IPR036265">
    <property type="entry name" value="HIT-like_sf"/>
</dbReference>
<dbReference type="PRINTS" id="PR00332">
    <property type="entry name" value="HISTRIAD"/>
</dbReference>
<dbReference type="PROSITE" id="PS51084">
    <property type="entry name" value="HIT_2"/>
    <property type="match status" value="1"/>
</dbReference>